<organism evidence="2 3">
    <name type="scientific">Riccia fluitans</name>
    <dbReference type="NCBI Taxonomy" id="41844"/>
    <lineage>
        <taxon>Eukaryota</taxon>
        <taxon>Viridiplantae</taxon>
        <taxon>Streptophyta</taxon>
        <taxon>Embryophyta</taxon>
        <taxon>Marchantiophyta</taxon>
        <taxon>Marchantiopsida</taxon>
        <taxon>Marchantiidae</taxon>
        <taxon>Marchantiales</taxon>
        <taxon>Ricciaceae</taxon>
        <taxon>Riccia</taxon>
    </lineage>
</organism>
<sequence>MAIGNDVETTRKDERRGSSRKEAASVAESTRGKQPGRSRTLKKNRKWQTTLTTRKEMLTTGEQGRNEEGRTGGS</sequence>
<feature type="compositionally biased region" description="Basic and acidic residues" evidence="1">
    <location>
        <begin position="8"/>
        <end position="23"/>
    </location>
</feature>
<keyword evidence="3" id="KW-1185">Reference proteome</keyword>
<evidence type="ECO:0000256" key="1">
    <source>
        <dbReference type="SAM" id="MobiDB-lite"/>
    </source>
</evidence>
<proteinExistence type="predicted"/>
<gene>
    <name evidence="2" type="ORF">R1flu_010130</name>
</gene>
<feature type="compositionally biased region" description="Basic residues" evidence="1">
    <location>
        <begin position="34"/>
        <end position="46"/>
    </location>
</feature>
<evidence type="ECO:0000313" key="2">
    <source>
        <dbReference type="EMBL" id="KAL2642543.1"/>
    </source>
</evidence>
<dbReference type="Proteomes" id="UP001605036">
    <property type="component" value="Unassembled WGS sequence"/>
</dbReference>
<comment type="caution">
    <text evidence="2">The sequence shown here is derived from an EMBL/GenBank/DDBJ whole genome shotgun (WGS) entry which is preliminary data.</text>
</comment>
<feature type="region of interest" description="Disordered" evidence="1">
    <location>
        <begin position="1"/>
        <end position="74"/>
    </location>
</feature>
<protein>
    <submittedName>
        <fullName evidence="2">Uncharacterized protein</fullName>
    </submittedName>
</protein>
<dbReference type="AlphaFoldDB" id="A0ABD1Z4Z9"/>
<accession>A0ABD1Z4Z9</accession>
<evidence type="ECO:0000313" key="3">
    <source>
        <dbReference type="Proteomes" id="UP001605036"/>
    </source>
</evidence>
<dbReference type="EMBL" id="JBHFFA010000002">
    <property type="protein sequence ID" value="KAL2642543.1"/>
    <property type="molecule type" value="Genomic_DNA"/>
</dbReference>
<name>A0ABD1Z4Z9_9MARC</name>
<reference evidence="2 3" key="1">
    <citation type="submission" date="2024-09" db="EMBL/GenBank/DDBJ databases">
        <title>Chromosome-scale assembly of Riccia fluitans.</title>
        <authorList>
            <person name="Paukszto L."/>
            <person name="Sawicki J."/>
            <person name="Karawczyk K."/>
            <person name="Piernik-Szablinska J."/>
            <person name="Szczecinska M."/>
            <person name="Mazdziarz M."/>
        </authorList>
    </citation>
    <scope>NUCLEOTIDE SEQUENCE [LARGE SCALE GENOMIC DNA]</scope>
    <source>
        <strain evidence="2">Rf_01</strain>
        <tissue evidence="2">Aerial parts of the thallus</tissue>
    </source>
</reference>
<feature type="compositionally biased region" description="Basic and acidic residues" evidence="1">
    <location>
        <begin position="64"/>
        <end position="74"/>
    </location>
</feature>